<comment type="catalytic activity">
    <reaction evidence="7">
        <text>L-threonyl-[protein] + ATP = O-phospho-L-threonyl-[protein] + ADP + H(+)</text>
        <dbReference type="Rhea" id="RHEA:46608"/>
        <dbReference type="Rhea" id="RHEA-COMP:11060"/>
        <dbReference type="Rhea" id="RHEA-COMP:11605"/>
        <dbReference type="ChEBI" id="CHEBI:15378"/>
        <dbReference type="ChEBI" id="CHEBI:30013"/>
        <dbReference type="ChEBI" id="CHEBI:30616"/>
        <dbReference type="ChEBI" id="CHEBI:61977"/>
        <dbReference type="ChEBI" id="CHEBI:456216"/>
        <dbReference type="EC" id="2.7.11.1"/>
    </reaction>
</comment>
<keyword evidence="11" id="KW-1185">Reference proteome</keyword>
<dbReference type="AlphaFoldDB" id="A0AAD3S4R3"/>
<organism evidence="10 11">
    <name type="scientific">Nepenthes gracilis</name>
    <name type="common">Slender pitcher plant</name>
    <dbReference type="NCBI Taxonomy" id="150966"/>
    <lineage>
        <taxon>Eukaryota</taxon>
        <taxon>Viridiplantae</taxon>
        <taxon>Streptophyta</taxon>
        <taxon>Embryophyta</taxon>
        <taxon>Tracheophyta</taxon>
        <taxon>Spermatophyta</taxon>
        <taxon>Magnoliopsida</taxon>
        <taxon>eudicotyledons</taxon>
        <taxon>Gunneridae</taxon>
        <taxon>Pentapetalae</taxon>
        <taxon>Caryophyllales</taxon>
        <taxon>Nepenthaceae</taxon>
        <taxon>Nepenthes</taxon>
    </lineage>
</organism>
<evidence type="ECO:0000256" key="6">
    <source>
        <dbReference type="ARBA" id="ARBA00022840"/>
    </source>
</evidence>
<keyword evidence="6" id="KW-0067">ATP-binding</keyword>
<protein>
    <recommendedName>
        <fullName evidence="1">non-specific serine/threonine protein kinase</fullName>
        <ecNumber evidence="1">2.7.11.1</ecNumber>
    </recommendedName>
</protein>
<dbReference type="PROSITE" id="PS00108">
    <property type="entry name" value="PROTEIN_KINASE_ST"/>
    <property type="match status" value="1"/>
</dbReference>
<dbReference type="GO" id="GO:0004674">
    <property type="term" value="F:protein serine/threonine kinase activity"/>
    <property type="evidence" value="ECO:0007669"/>
    <property type="project" value="UniProtKB-KW"/>
</dbReference>
<dbReference type="PANTHER" id="PTHR22967">
    <property type="entry name" value="SERINE/THREONINE PROTEIN KINASE"/>
    <property type="match status" value="1"/>
</dbReference>
<evidence type="ECO:0000256" key="4">
    <source>
        <dbReference type="ARBA" id="ARBA00022741"/>
    </source>
</evidence>
<dbReference type="PANTHER" id="PTHR22967:SF57">
    <property type="entry name" value="AUXILIN, ISOFORM A-RELATED"/>
    <property type="match status" value="1"/>
</dbReference>
<dbReference type="GO" id="GO:0005524">
    <property type="term" value="F:ATP binding"/>
    <property type="evidence" value="ECO:0007669"/>
    <property type="project" value="UniProtKB-KW"/>
</dbReference>
<evidence type="ECO:0000256" key="7">
    <source>
        <dbReference type="ARBA" id="ARBA00047899"/>
    </source>
</evidence>
<dbReference type="GO" id="GO:0005737">
    <property type="term" value="C:cytoplasm"/>
    <property type="evidence" value="ECO:0007669"/>
    <property type="project" value="TreeGrafter"/>
</dbReference>
<evidence type="ECO:0000256" key="3">
    <source>
        <dbReference type="ARBA" id="ARBA00022679"/>
    </source>
</evidence>
<dbReference type="Proteomes" id="UP001279734">
    <property type="component" value="Unassembled WGS sequence"/>
</dbReference>
<dbReference type="InterPro" id="IPR008271">
    <property type="entry name" value="Ser/Thr_kinase_AS"/>
</dbReference>
<gene>
    <name evidence="10" type="ORF">Nepgr_006298</name>
</gene>
<keyword evidence="3" id="KW-0808">Transferase</keyword>
<feature type="domain" description="Protein kinase" evidence="9">
    <location>
        <begin position="1"/>
        <end position="126"/>
    </location>
</feature>
<proteinExistence type="predicted"/>
<dbReference type="EC" id="2.7.11.1" evidence="1"/>
<sequence length="126" mass="14032">MDLVMKEISMVKSLKGCPNMVTLHLHTISDLGGRKEAILVMEFYEKFLVNVLGSRGAAYFEEKQVLTIFRDVCNAVFATHCRSPTFAHLDLKAENLLLAQMDCGSSVIMEAPLPITSALRSLKKWG</sequence>
<dbReference type="Gene3D" id="1.10.510.10">
    <property type="entry name" value="Transferase(Phosphotransferase) domain 1"/>
    <property type="match status" value="1"/>
</dbReference>
<evidence type="ECO:0000256" key="1">
    <source>
        <dbReference type="ARBA" id="ARBA00012513"/>
    </source>
</evidence>
<name>A0AAD3S4R3_NEPGR</name>
<keyword evidence="5" id="KW-0418">Kinase</keyword>
<keyword evidence="2" id="KW-0723">Serine/threonine-protein kinase</keyword>
<dbReference type="EMBL" id="BSYO01000005">
    <property type="protein sequence ID" value="GMH04459.1"/>
    <property type="molecule type" value="Genomic_DNA"/>
</dbReference>
<dbReference type="PROSITE" id="PS50011">
    <property type="entry name" value="PROTEIN_KINASE_DOM"/>
    <property type="match status" value="1"/>
</dbReference>
<evidence type="ECO:0000256" key="2">
    <source>
        <dbReference type="ARBA" id="ARBA00022527"/>
    </source>
</evidence>
<evidence type="ECO:0000313" key="11">
    <source>
        <dbReference type="Proteomes" id="UP001279734"/>
    </source>
</evidence>
<dbReference type="SUPFAM" id="SSF56112">
    <property type="entry name" value="Protein kinase-like (PK-like)"/>
    <property type="match status" value="1"/>
</dbReference>
<evidence type="ECO:0000259" key="9">
    <source>
        <dbReference type="PROSITE" id="PS50011"/>
    </source>
</evidence>
<dbReference type="InterPro" id="IPR011009">
    <property type="entry name" value="Kinase-like_dom_sf"/>
</dbReference>
<evidence type="ECO:0000256" key="5">
    <source>
        <dbReference type="ARBA" id="ARBA00022777"/>
    </source>
</evidence>
<evidence type="ECO:0000313" key="10">
    <source>
        <dbReference type="EMBL" id="GMH04459.1"/>
    </source>
</evidence>
<keyword evidence="4" id="KW-0547">Nucleotide-binding</keyword>
<reference evidence="10" key="1">
    <citation type="submission" date="2023-05" db="EMBL/GenBank/DDBJ databases">
        <title>Nepenthes gracilis genome sequencing.</title>
        <authorList>
            <person name="Fukushima K."/>
        </authorList>
    </citation>
    <scope>NUCLEOTIDE SEQUENCE</scope>
    <source>
        <strain evidence="10">SING2019-196</strain>
    </source>
</reference>
<dbReference type="Pfam" id="PF00069">
    <property type="entry name" value="Pkinase"/>
    <property type="match status" value="1"/>
</dbReference>
<accession>A0AAD3S4R3</accession>
<dbReference type="InterPro" id="IPR000719">
    <property type="entry name" value="Prot_kinase_dom"/>
</dbReference>
<evidence type="ECO:0000256" key="8">
    <source>
        <dbReference type="ARBA" id="ARBA00048679"/>
    </source>
</evidence>
<comment type="caution">
    <text evidence="10">The sequence shown here is derived from an EMBL/GenBank/DDBJ whole genome shotgun (WGS) entry which is preliminary data.</text>
</comment>
<comment type="catalytic activity">
    <reaction evidence="8">
        <text>L-seryl-[protein] + ATP = O-phospho-L-seryl-[protein] + ADP + H(+)</text>
        <dbReference type="Rhea" id="RHEA:17989"/>
        <dbReference type="Rhea" id="RHEA-COMP:9863"/>
        <dbReference type="Rhea" id="RHEA-COMP:11604"/>
        <dbReference type="ChEBI" id="CHEBI:15378"/>
        <dbReference type="ChEBI" id="CHEBI:29999"/>
        <dbReference type="ChEBI" id="CHEBI:30616"/>
        <dbReference type="ChEBI" id="CHEBI:83421"/>
        <dbReference type="ChEBI" id="CHEBI:456216"/>
        <dbReference type="EC" id="2.7.11.1"/>
    </reaction>
</comment>